<keyword evidence="3 5" id="KW-0342">GTP-binding</keyword>
<keyword evidence="6" id="KW-0460">Magnesium</keyword>
<dbReference type="GO" id="GO:0001664">
    <property type="term" value="F:G protein-coupled receptor binding"/>
    <property type="evidence" value="ECO:0007669"/>
    <property type="project" value="TreeGrafter"/>
</dbReference>
<dbReference type="GO" id="GO:0031683">
    <property type="term" value="F:G-protein beta/gamma-subunit complex binding"/>
    <property type="evidence" value="ECO:0007669"/>
    <property type="project" value="InterPro"/>
</dbReference>
<dbReference type="GO" id="GO:0005525">
    <property type="term" value="F:GTP binding"/>
    <property type="evidence" value="ECO:0007669"/>
    <property type="project" value="UniProtKB-KW"/>
</dbReference>
<accession>A0A9P3UPP8</accession>
<feature type="binding site" evidence="5">
    <location>
        <begin position="431"/>
        <end position="434"/>
    </location>
    <ligand>
        <name>GTP</name>
        <dbReference type="ChEBI" id="CHEBI:37565"/>
    </ligand>
</feature>
<keyword evidence="1 6" id="KW-0479">Metal-binding</keyword>
<keyword evidence="7" id="KW-0732">Signal</keyword>
<dbReference type="PANTHER" id="PTHR10218">
    <property type="entry name" value="GTP-BINDING PROTEIN ALPHA SUBUNIT"/>
    <property type="match status" value="1"/>
</dbReference>
<evidence type="ECO:0000256" key="4">
    <source>
        <dbReference type="ARBA" id="ARBA00023224"/>
    </source>
</evidence>
<evidence type="ECO:0000313" key="8">
    <source>
        <dbReference type="EMBL" id="GLB39250.1"/>
    </source>
</evidence>
<keyword evidence="4" id="KW-0807">Transducer</keyword>
<evidence type="ECO:0000256" key="3">
    <source>
        <dbReference type="ARBA" id="ARBA00023134"/>
    </source>
</evidence>
<dbReference type="Gene3D" id="1.10.400.10">
    <property type="entry name" value="GI Alpha 1, domain 2-like"/>
    <property type="match status" value="2"/>
</dbReference>
<organism evidence="8 9">
    <name type="scientific">Lyophyllum shimeji</name>
    <name type="common">Hon-shimeji</name>
    <name type="synonym">Tricholoma shimeji</name>
    <dbReference type="NCBI Taxonomy" id="47721"/>
    <lineage>
        <taxon>Eukaryota</taxon>
        <taxon>Fungi</taxon>
        <taxon>Dikarya</taxon>
        <taxon>Basidiomycota</taxon>
        <taxon>Agaricomycotina</taxon>
        <taxon>Agaricomycetes</taxon>
        <taxon>Agaricomycetidae</taxon>
        <taxon>Agaricales</taxon>
        <taxon>Tricholomatineae</taxon>
        <taxon>Lyophyllaceae</taxon>
        <taxon>Lyophyllum</taxon>
    </lineage>
</organism>
<dbReference type="OrthoDB" id="5817230at2759"/>
<name>A0A9P3UPP8_LYOSH</name>
<protein>
    <submittedName>
        <fullName evidence="8">G-alpha-domain-containing protein</fullName>
    </submittedName>
</protein>
<sequence>MYVSTVRVLLGLLPVMSDADVDPLSKVLEPPPDETPVQREARLRAEVQAKHVSDAIDEELERQRAVEKKGPRALKVLLLGQSESGKSTTLKNFQILYEHKSFKAERGSWKTVIQLNVVRSIHLILDAMSRAHAEAQARQSHSDYQPRLSQELLTLQMRLAPLLQVEQALTRRLTPLGCGESEATLLNPNSSYADRSKSFAKEIAINSSSPWKGAITRLFGGDTDAPSSNEHSNNWNDPNDPAVVLHACVQDMALLWNDPMVKKLLEKQKLRLQEMAGFFLDSLDRVTSLDYVPSDDDVLRARLKTLGVQNSMPWSPQRLIVPCQACLSIVSPYHLTRVRSEGTGVFLMWAGTERYGNAVLTVRSLLMFGIAAWVPYFDDMDAIIFLAPISAFDQTLAEDPEVNRLEDSINIWKYIVSNKLLKNTNIILFMNKIDLMKTKLESGIRFADFVVSYGLRPNDFENTSQYLRKKFGP</sequence>
<dbReference type="FunFam" id="3.40.50.300:FF:000692">
    <property type="entry name" value="Guanine nucleotide-binding protein subunit alpha"/>
    <property type="match status" value="1"/>
</dbReference>
<dbReference type="Proteomes" id="UP001063166">
    <property type="component" value="Unassembled WGS sequence"/>
</dbReference>
<dbReference type="GO" id="GO:0005737">
    <property type="term" value="C:cytoplasm"/>
    <property type="evidence" value="ECO:0007669"/>
    <property type="project" value="TreeGrafter"/>
</dbReference>
<dbReference type="AlphaFoldDB" id="A0A9P3UPP8"/>
<reference evidence="8" key="1">
    <citation type="submission" date="2022-07" db="EMBL/GenBank/DDBJ databases">
        <title>The genome of Lyophyllum shimeji provides insight into the initial evolution of ectomycorrhizal fungal genome.</title>
        <authorList>
            <person name="Kobayashi Y."/>
            <person name="Shibata T."/>
            <person name="Hirakawa H."/>
            <person name="Shigenobu S."/>
            <person name="Nishiyama T."/>
            <person name="Yamada A."/>
            <person name="Hasebe M."/>
            <person name="Kawaguchi M."/>
        </authorList>
    </citation>
    <scope>NUCLEOTIDE SEQUENCE</scope>
    <source>
        <strain evidence="8">AT787</strain>
    </source>
</reference>
<feature type="binding site" evidence="5">
    <location>
        <begin position="299"/>
        <end position="305"/>
    </location>
    <ligand>
        <name>GTP</name>
        <dbReference type="ChEBI" id="CHEBI:37565"/>
    </ligand>
</feature>
<dbReference type="GO" id="GO:0005834">
    <property type="term" value="C:heterotrimeric G-protein complex"/>
    <property type="evidence" value="ECO:0007669"/>
    <property type="project" value="TreeGrafter"/>
</dbReference>
<dbReference type="SUPFAM" id="SSF47895">
    <property type="entry name" value="Transducin (alpha subunit), insertion domain"/>
    <property type="match status" value="1"/>
</dbReference>
<feature type="chain" id="PRO_5040211753" evidence="7">
    <location>
        <begin position="20"/>
        <end position="473"/>
    </location>
</feature>
<evidence type="ECO:0000256" key="7">
    <source>
        <dbReference type="SAM" id="SignalP"/>
    </source>
</evidence>
<evidence type="ECO:0000256" key="6">
    <source>
        <dbReference type="PIRSR" id="PIRSR601019-2"/>
    </source>
</evidence>
<dbReference type="GO" id="GO:0007188">
    <property type="term" value="P:adenylate cyclase-modulating G protein-coupled receptor signaling pathway"/>
    <property type="evidence" value="ECO:0007669"/>
    <property type="project" value="TreeGrafter"/>
</dbReference>
<evidence type="ECO:0000256" key="2">
    <source>
        <dbReference type="ARBA" id="ARBA00022741"/>
    </source>
</evidence>
<dbReference type="SMART" id="SM00275">
    <property type="entry name" value="G_alpha"/>
    <property type="match status" value="1"/>
</dbReference>
<proteinExistence type="predicted"/>
<evidence type="ECO:0000313" key="9">
    <source>
        <dbReference type="Proteomes" id="UP001063166"/>
    </source>
</evidence>
<feature type="signal peptide" evidence="7">
    <location>
        <begin position="1"/>
        <end position="19"/>
    </location>
</feature>
<dbReference type="Pfam" id="PF00503">
    <property type="entry name" value="G-alpha"/>
    <property type="match status" value="2"/>
</dbReference>
<dbReference type="InterPro" id="IPR027417">
    <property type="entry name" value="P-loop_NTPase"/>
</dbReference>
<keyword evidence="9" id="KW-1185">Reference proteome</keyword>
<keyword evidence="2 5" id="KW-0547">Nucleotide-binding</keyword>
<evidence type="ECO:0000256" key="5">
    <source>
        <dbReference type="PIRSR" id="PIRSR601019-1"/>
    </source>
</evidence>
<dbReference type="PROSITE" id="PS51882">
    <property type="entry name" value="G_ALPHA"/>
    <property type="match status" value="1"/>
</dbReference>
<evidence type="ECO:0000256" key="1">
    <source>
        <dbReference type="ARBA" id="ARBA00022723"/>
    </source>
</evidence>
<feature type="binding site" evidence="6">
    <location>
        <position position="305"/>
    </location>
    <ligand>
        <name>Mg(2+)</name>
        <dbReference type="ChEBI" id="CHEBI:18420"/>
    </ligand>
</feature>
<dbReference type="GO" id="GO:0003924">
    <property type="term" value="F:GTPase activity"/>
    <property type="evidence" value="ECO:0007669"/>
    <property type="project" value="InterPro"/>
</dbReference>
<gene>
    <name evidence="8" type="ORF">LshimejAT787_0604120</name>
</gene>
<dbReference type="GO" id="GO:0046872">
    <property type="term" value="F:metal ion binding"/>
    <property type="evidence" value="ECO:0007669"/>
    <property type="project" value="UniProtKB-KW"/>
</dbReference>
<dbReference type="EMBL" id="BRPK01000006">
    <property type="protein sequence ID" value="GLB39250.1"/>
    <property type="molecule type" value="Genomic_DNA"/>
</dbReference>
<dbReference type="PRINTS" id="PR00318">
    <property type="entry name" value="GPROTEINA"/>
</dbReference>
<dbReference type="Gene3D" id="3.40.50.300">
    <property type="entry name" value="P-loop containing nucleotide triphosphate hydrolases"/>
    <property type="match status" value="2"/>
</dbReference>
<dbReference type="SUPFAM" id="SSF52540">
    <property type="entry name" value="P-loop containing nucleoside triphosphate hydrolases"/>
    <property type="match status" value="1"/>
</dbReference>
<dbReference type="InterPro" id="IPR011025">
    <property type="entry name" value="GproteinA_insert"/>
</dbReference>
<dbReference type="InterPro" id="IPR001019">
    <property type="entry name" value="Gprotein_alpha_su"/>
</dbReference>
<dbReference type="PANTHER" id="PTHR10218:SF360">
    <property type="entry name" value="GUANINE NUCLEOTIDE-BINDING PROTEIN SUBUNIT ALPHA HOMOLOG"/>
    <property type="match status" value="1"/>
</dbReference>
<comment type="caution">
    <text evidence="8">The sequence shown here is derived from an EMBL/GenBank/DDBJ whole genome shotgun (WGS) entry which is preliminary data.</text>
</comment>